<evidence type="ECO:0000313" key="2">
    <source>
        <dbReference type="Proteomes" id="UP000315400"/>
    </source>
</evidence>
<evidence type="ECO:0000313" key="1">
    <source>
        <dbReference type="EMBL" id="TQE99228.1"/>
    </source>
</evidence>
<dbReference type="EMBL" id="VIFK01000081">
    <property type="protein sequence ID" value="TQE99228.1"/>
    <property type="molecule type" value="Genomic_DNA"/>
</dbReference>
<sequence length="188" mass="19516">MPWTDPSDAIGVDKPIRASTHLVLFQNFAAMAGGEAGAPRILTPNALRTDATDASLVLQPDGAGGVRWGNPAGAFAGGIHLNLDGGQPVTTVPTDKIIYTIHGTVRNTAYHTIVLPTPSAAIAGHLFGLSIQQTGTYGATHIRLGSTSGSYLAQFSDGDTFSGMYACDGSHWFPLTITHIEPDDSGGD</sequence>
<dbReference type="Proteomes" id="UP000315400">
    <property type="component" value="Unassembled WGS sequence"/>
</dbReference>
<protein>
    <submittedName>
        <fullName evidence="1">Uncharacterized protein</fullName>
    </submittedName>
</protein>
<comment type="caution">
    <text evidence="1">The sequence shown here is derived from an EMBL/GenBank/DDBJ whole genome shotgun (WGS) entry which is preliminary data.</text>
</comment>
<proteinExistence type="predicted"/>
<dbReference type="AlphaFoldDB" id="A0A540VR64"/>
<organism evidence="1 2">
    <name type="scientific">Spiribacter salinus</name>
    <dbReference type="NCBI Taxonomy" id="1335746"/>
    <lineage>
        <taxon>Bacteria</taxon>
        <taxon>Pseudomonadati</taxon>
        <taxon>Pseudomonadota</taxon>
        <taxon>Gammaproteobacteria</taxon>
        <taxon>Chromatiales</taxon>
        <taxon>Ectothiorhodospiraceae</taxon>
        <taxon>Spiribacter</taxon>
    </lineage>
</organism>
<reference evidence="1 2" key="1">
    <citation type="submission" date="2019-06" db="EMBL/GenBank/DDBJ databases">
        <title>Metagenome assembled Genome of Spiribacter salinus SL48-SHIP from the microbial mat of Salt Lake 48 (Novosibirsk region, Russia).</title>
        <authorList>
            <person name="Shipova A."/>
            <person name="Rozanov A.S."/>
            <person name="Bryanskaya A.V."/>
            <person name="Peltek S.E."/>
        </authorList>
    </citation>
    <scope>NUCLEOTIDE SEQUENCE [LARGE SCALE GENOMIC DNA]</scope>
    <source>
        <strain evidence="1">SL48-SHIP-2</strain>
    </source>
</reference>
<gene>
    <name evidence="1" type="ORF">FKY71_09720</name>
</gene>
<name>A0A540VR64_9GAMM</name>
<accession>A0A540VR64</accession>